<accession>A0A3E1K4E6</accession>
<evidence type="ECO:0000256" key="1">
    <source>
        <dbReference type="ARBA" id="ARBA00022649"/>
    </source>
</evidence>
<keyword evidence="3" id="KW-1185">Reference proteome</keyword>
<dbReference type="RefSeq" id="WP_116651992.1">
    <property type="nucleotide sequence ID" value="NZ_QUZK01000053.1"/>
</dbReference>
<dbReference type="OrthoDB" id="9801102at2"/>
<comment type="caution">
    <text evidence="2">The sequence shown here is derived from an EMBL/GenBank/DDBJ whole genome shotgun (WGS) entry which is preliminary data.</text>
</comment>
<evidence type="ECO:0000313" key="2">
    <source>
        <dbReference type="EMBL" id="RFF28905.1"/>
    </source>
</evidence>
<evidence type="ECO:0000313" key="3">
    <source>
        <dbReference type="Proteomes" id="UP000260351"/>
    </source>
</evidence>
<dbReference type="EMBL" id="QUZK01000053">
    <property type="protein sequence ID" value="RFF28905.1"/>
    <property type="molecule type" value="Genomic_DNA"/>
</dbReference>
<sequence length="95" mass="11557">MWQIFEHRDLDKKLRRAKVPLEVLKRYEKWKDIARLSGPQGLKRIKGFRDEALNGKWRGFRSSRLGQQWRIIYRVEGNRLLIQVLDINPHDYAKR</sequence>
<proteinExistence type="predicted"/>
<keyword evidence="1" id="KW-1277">Toxin-antitoxin system</keyword>
<dbReference type="InterPro" id="IPR007712">
    <property type="entry name" value="RelE/ParE_toxin"/>
</dbReference>
<dbReference type="Proteomes" id="UP000260351">
    <property type="component" value="Unassembled WGS sequence"/>
</dbReference>
<dbReference type="AlphaFoldDB" id="A0A3E1K4E6"/>
<protein>
    <submittedName>
        <fullName evidence="2">Type II toxin-antitoxin system mRNA interferase toxin, RelE/StbE family</fullName>
    </submittedName>
</protein>
<reference evidence="2 3" key="1">
    <citation type="submission" date="2018-08" db="EMBL/GenBank/DDBJ databases">
        <title>Wenzhouxiangella salilacus sp. nov., a novel bacterium isolated from a saline lake in Xinjiang Province, China.</title>
        <authorList>
            <person name="Han S."/>
        </authorList>
    </citation>
    <scope>NUCLEOTIDE SEQUENCE [LARGE SCALE GENOMIC DNA]</scope>
    <source>
        <strain evidence="2 3">XDB06</strain>
    </source>
</reference>
<dbReference type="Gene3D" id="3.30.2310.20">
    <property type="entry name" value="RelE-like"/>
    <property type="match status" value="1"/>
</dbReference>
<organism evidence="2 3">
    <name type="scientific">Wenzhouxiangella sediminis</name>
    <dbReference type="NCBI Taxonomy" id="1792836"/>
    <lineage>
        <taxon>Bacteria</taxon>
        <taxon>Pseudomonadati</taxon>
        <taxon>Pseudomonadota</taxon>
        <taxon>Gammaproteobacteria</taxon>
        <taxon>Chromatiales</taxon>
        <taxon>Wenzhouxiangellaceae</taxon>
        <taxon>Wenzhouxiangella</taxon>
    </lineage>
</organism>
<dbReference type="InterPro" id="IPR035093">
    <property type="entry name" value="RelE/ParE_toxin_dom_sf"/>
</dbReference>
<dbReference type="SUPFAM" id="SSF143011">
    <property type="entry name" value="RelE-like"/>
    <property type="match status" value="1"/>
</dbReference>
<dbReference type="NCBIfam" id="TIGR02385">
    <property type="entry name" value="RelE_StbE"/>
    <property type="match status" value="1"/>
</dbReference>
<gene>
    <name evidence="2" type="ORF">DZC52_15100</name>
</gene>
<name>A0A3E1K4E6_9GAMM</name>